<accession>A0ACC6R9Z1</accession>
<keyword evidence="2" id="KW-1185">Reference proteome</keyword>
<dbReference type="Proteomes" id="UP001374952">
    <property type="component" value="Unassembled WGS sequence"/>
</dbReference>
<gene>
    <name evidence="1" type="ORF">V6250_21230</name>
</gene>
<feature type="non-terminal residue" evidence="1">
    <location>
        <position position="60"/>
    </location>
</feature>
<name>A0ACC6R9Z1_9GAMM</name>
<dbReference type="EMBL" id="JBAKAX010000340">
    <property type="protein sequence ID" value="MEL0606636.1"/>
    <property type="molecule type" value="Genomic_DNA"/>
</dbReference>
<organism evidence="1 2">
    <name type="scientific">Pseudoalteromonas undina</name>
    <dbReference type="NCBI Taxonomy" id="43660"/>
    <lineage>
        <taxon>Bacteria</taxon>
        <taxon>Pseudomonadati</taxon>
        <taxon>Pseudomonadota</taxon>
        <taxon>Gammaproteobacteria</taxon>
        <taxon>Alteromonadales</taxon>
        <taxon>Pseudoalteromonadaceae</taxon>
        <taxon>Pseudoalteromonas</taxon>
    </lineage>
</organism>
<reference evidence="1" key="1">
    <citation type="submission" date="2024-02" db="EMBL/GenBank/DDBJ databases">
        <title>Bacteria isolated from the canopy kelp, Nereocystis luetkeana.</title>
        <authorList>
            <person name="Pfister C.A."/>
            <person name="Younker I.T."/>
            <person name="Light S.H."/>
        </authorList>
    </citation>
    <scope>NUCLEOTIDE SEQUENCE</scope>
    <source>
        <strain evidence="1">TN.2.01</strain>
    </source>
</reference>
<comment type="caution">
    <text evidence="1">The sequence shown here is derived from an EMBL/GenBank/DDBJ whole genome shotgun (WGS) entry which is preliminary data.</text>
</comment>
<evidence type="ECO:0000313" key="2">
    <source>
        <dbReference type="Proteomes" id="UP001374952"/>
    </source>
</evidence>
<sequence>MSDLTYYDLRRSKAMSPSLPVQVAKELGRRKVAGTYTPGSLIDDEKRLADRFQVSRVVVR</sequence>
<proteinExistence type="predicted"/>
<evidence type="ECO:0000313" key="1">
    <source>
        <dbReference type="EMBL" id="MEL0606636.1"/>
    </source>
</evidence>
<protein>
    <submittedName>
        <fullName evidence="1">GntR family transcriptional regulator</fullName>
    </submittedName>
</protein>